<protein>
    <submittedName>
        <fullName evidence="8">Multicopper oxidase</fullName>
    </submittedName>
</protein>
<feature type="domain" description="Plastocyanin-like" evidence="5">
    <location>
        <begin position="348"/>
        <end position="454"/>
    </location>
</feature>
<feature type="domain" description="Plastocyanin-like" evidence="6">
    <location>
        <begin position="212"/>
        <end position="317"/>
    </location>
</feature>
<feature type="domain" description="EfeO-type cupredoxin-like" evidence="7">
    <location>
        <begin position="47"/>
        <end position="122"/>
    </location>
</feature>
<dbReference type="Pfam" id="PF07732">
    <property type="entry name" value="Cu-oxidase_3"/>
    <property type="match status" value="1"/>
</dbReference>
<dbReference type="Pfam" id="PF13473">
    <property type="entry name" value="Cupredoxin_1"/>
    <property type="match status" value="1"/>
</dbReference>
<evidence type="ECO:0000259" key="5">
    <source>
        <dbReference type="Pfam" id="PF07731"/>
    </source>
</evidence>
<dbReference type="OrthoDB" id="345021at2"/>
<keyword evidence="9" id="KW-1185">Reference proteome</keyword>
<dbReference type="InterPro" id="IPR011706">
    <property type="entry name" value="Cu-oxidase_C"/>
</dbReference>
<dbReference type="RefSeq" id="WP_133867661.1">
    <property type="nucleotide sequence ID" value="NZ_SOAU01000001.1"/>
</dbReference>
<dbReference type="SUPFAM" id="SSF49503">
    <property type="entry name" value="Cupredoxins"/>
    <property type="match status" value="3"/>
</dbReference>
<dbReference type="Proteomes" id="UP000294558">
    <property type="component" value="Unassembled WGS sequence"/>
</dbReference>
<keyword evidence="2" id="KW-0560">Oxidoreductase</keyword>
<evidence type="ECO:0000313" key="8">
    <source>
        <dbReference type="EMBL" id="TDT15187.1"/>
    </source>
</evidence>
<evidence type="ECO:0000259" key="7">
    <source>
        <dbReference type="Pfam" id="PF13473"/>
    </source>
</evidence>
<dbReference type="GO" id="GO:0016491">
    <property type="term" value="F:oxidoreductase activity"/>
    <property type="evidence" value="ECO:0007669"/>
    <property type="project" value="UniProtKB-KW"/>
</dbReference>
<dbReference type="PANTHER" id="PTHR11709:SF394">
    <property type="entry name" value="FI03373P-RELATED"/>
    <property type="match status" value="1"/>
</dbReference>
<evidence type="ECO:0000256" key="1">
    <source>
        <dbReference type="ARBA" id="ARBA00022723"/>
    </source>
</evidence>
<accession>A0A4R7HVX3</accession>
<dbReference type="Gene3D" id="2.60.40.420">
    <property type="entry name" value="Cupredoxins - blue copper proteins"/>
    <property type="match status" value="3"/>
</dbReference>
<dbReference type="InterPro" id="IPR011707">
    <property type="entry name" value="Cu-oxidase-like_N"/>
</dbReference>
<keyword evidence="1" id="KW-0479">Metal-binding</keyword>
<sequence>MTSDDRSFLNWTAIFVALAALFLGFFALGRSGSTESAAGEGGGGTGAASIIEMELGALKFSPQHIMAPPGQVTLRITNTDSQVHNLQVLGSKTRDLQPGETQDLELGEMGVGVYPMICEIPGHNEAGMNGNLHIIMNAEPGAYTGAGSSDGEIDHFHGYDTWQEMQEAMDSRALRFVEEAKSEFGGQLMEYTMSDDGYKEFEVTAMLADWEIEPGKIVEAYTYNGVVPAPEIHVEVGDMVRVILKNELPAPTVIHWHGIKVPNAMDGVPPFTQDAVPPGEEFVYEFEALEPAVGIYHSHNGASQVLDGLFGAFTVGQMQTPDVLIDQGFAAEPDQEIQMVLNDAGVIGLTLNGKSFPATEIYSGTVGDTIMVHYQNEGLQAHPMHLHQPLGWIIAKDGKELLVPVPSDTINVAPGERYTVLYKLTDPGVWAWHCHILTHAERDDGMFGMVTAFVVEEA</sequence>
<dbReference type="EMBL" id="SOAU01000001">
    <property type="protein sequence ID" value="TDT15187.1"/>
    <property type="molecule type" value="Genomic_DNA"/>
</dbReference>
<evidence type="ECO:0000256" key="2">
    <source>
        <dbReference type="ARBA" id="ARBA00023002"/>
    </source>
</evidence>
<dbReference type="Pfam" id="PF07731">
    <property type="entry name" value="Cu-oxidase_2"/>
    <property type="match status" value="1"/>
</dbReference>
<dbReference type="InterPro" id="IPR028096">
    <property type="entry name" value="EfeO_Cupredoxin"/>
</dbReference>
<dbReference type="InterPro" id="IPR045087">
    <property type="entry name" value="Cu-oxidase_fam"/>
</dbReference>
<evidence type="ECO:0000259" key="6">
    <source>
        <dbReference type="Pfam" id="PF07732"/>
    </source>
</evidence>
<dbReference type="CDD" id="cd04202">
    <property type="entry name" value="CuRO_D2_2dMcoN_like"/>
    <property type="match status" value="1"/>
</dbReference>
<comment type="caution">
    <text evidence="8">The sequence shown here is derived from an EMBL/GenBank/DDBJ whole genome shotgun (WGS) entry which is preliminary data.</text>
</comment>
<evidence type="ECO:0000256" key="3">
    <source>
        <dbReference type="ARBA" id="ARBA00023008"/>
    </source>
</evidence>
<keyword evidence="4" id="KW-1133">Transmembrane helix</keyword>
<reference evidence="8 9" key="1">
    <citation type="submission" date="2019-03" db="EMBL/GenBank/DDBJ databases">
        <title>Sequencing the genomes of 1000 actinobacteria strains.</title>
        <authorList>
            <person name="Klenk H.-P."/>
        </authorList>
    </citation>
    <scope>NUCLEOTIDE SEQUENCE [LARGE SCALE GENOMIC DNA]</scope>
    <source>
        <strain evidence="8 9">DSM 18936</strain>
    </source>
</reference>
<dbReference type="PANTHER" id="PTHR11709">
    <property type="entry name" value="MULTI-COPPER OXIDASE"/>
    <property type="match status" value="1"/>
</dbReference>
<evidence type="ECO:0000256" key="4">
    <source>
        <dbReference type="SAM" id="Phobius"/>
    </source>
</evidence>
<keyword evidence="4" id="KW-0472">Membrane</keyword>
<feature type="transmembrane region" description="Helical" evidence="4">
    <location>
        <begin position="7"/>
        <end position="28"/>
    </location>
</feature>
<proteinExistence type="predicted"/>
<keyword evidence="3" id="KW-0186">Copper</keyword>
<evidence type="ECO:0000313" key="9">
    <source>
        <dbReference type="Proteomes" id="UP000294558"/>
    </source>
</evidence>
<name>A0A4R7HVX3_9ACTN</name>
<gene>
    <name evidence="8" type="ORF">BDK89_0751</name>
</gene>
<dbReference type="InterPro" id="IPR008972">
    <property type="entry name" value="Cupredoxin"/>
</dbReference>
<dbReference type="AlphaFoldDB" id="A0A4R7HVX3"/>
<dbReference type="GO" id="GO:0005507">
    <property type="term" value="F:copper ion binding"/>
    <property type="evidence" value="ECO:0007669"/>
    <property type="project" value="InterPro"/>
</dbReference>
<keyword evidence="4" id="KW-0812">Transmembrane</keyword>
<organism evidence="8 9">
    <name type="scientific">Ilumatobacter fluminis</name>
    <dbReference type="NCBI Taxonomy" id="467091"/>
    <lineage>
        <taxon>Bacteria</taxon>
        <taxon>Bacillati</taxon>
        <taxon>Actinomycetota</taxon>
        <taxon>Acidimicrobiia</taxon>
        <taxon>Acidimicrobiales</taxon>
        <taxon>Ilumatobacteraceae</taxon>
        <taxon>Ilumatobacter</taxon>
    </lineage>
</organism>